<sequence length="48" mass="5508">KKTAKDGRVRPALTFYRITSPPDKSKFQNCGWARGIVTVRGERNRCIE</sequence>
<reference evidence="1" key="1">
    <citation type="journal article" date="2021" name="Mol. Ecol. Resour.">
        <title>Apolygus lucorum genome provides insights into omnivorousness and mesophyll feeding.</title>
        <authorList>
            <person name="Liu Y."/>
            <person name="Liu H."/>
            <person name="Wang H."/>
            <person name="Huang T."/>
            <person name="Liu B."/>
            <person name="Yang B."/>
            <person name="Yin L."/>
            <person name="Li B."/>
            <person name="Zhang Y."/>
            <person name="Zhang S."/>
            <person name="Jiang F."/>
            <person name="Zhang X."/>
            <person name="Ren Y."/>
            <person name="Wang B."/>
            <person name="Wang S."/>
            <person name="Lu Y."/>
            <person name="Wu K."/>
            <person name="Fan W."/>
            <person name="Wang G."/>
        </authorList>
    </citation>
    <scope>NUCLEOTIDE SEQUENCE</scope>
    <source>
        <strain evidence="1">12Hb</strain>
    </source>
</reference>
<protein>
    <submittedName>
        <fullName evidence="1">Uncharacterized protein</fullName>
    </submittedName>
</protein>
<keyword evidence="2" id="KW-1185">Reference proteome</keyword>
<dbReference type="Proteomes" id="UP000466442">
    <property type="component" value="Unassembled WGS sequence"/>
</dbReference>
<name>A0A8S9XUU7_APOLU</name>
<feature type="non-terminal residue" evidence="1">
    <location>
        <position position="48"/>
    </location>
</feature>
<comment type="caution">
    <text evidence="1">The sequence shown here is derived from an EMBL/GenBank/DDBJ whole genome shotgun (WGS) entry which is preliminary data.</text>
</comment>
<accession>A0A8S9XUU7</accession>
<organism evidence="1 2">
    <name type="scientific">Apolygus lucorum</name>
    <name type="common">Small green plant bug</name>
    <name type="synonym">Lygocoris lucorum</name>
    <dbReference type="NCBI Taxonomy" id="248454"/>
    <lineage>
        <taxon>Eukaryota</taxon>
        <taxon>Metazoa</taxon>
        <taxon>Ecdysozoa</taxon>
        <taxon>Arthropoda</taxon>
        <taxon>Hexapoda</taxon>
        <taxon>Insecta</taxon>
        <taxon>Pterygota</taxon>
        <taxon>Neoptera</taxon>
        <taxon>Paraneoptera</taxon>
        <taxon>Hemiptera</taxon>
        <taxon>Heteroptera</taxon>
        <taxon>Panheteroptera</taxon>
        <taxon>Cimicomorpha</taxon>
        <taxon>Miridae</taxon>
        <taxon>Mirini</taxon>
        <taxon>Apolygus</taxon>
    </lineage>
</organism>
<gene>
    <name evidence="1" type="ORF">GE061_012906</name>
</gene>
<dbReference type="AlphaFoldDB" id="A0A8S9XUU7"/>
<dbReference type="EMBL" id="WIXP02000004">
    <property type="protein sequence ID" value="KAF6212384.1"/>
    <property type="molecule type" value="Genomic_DNA"/>
</dbReference>
<evidence type="ECO:0000313" key="2">
    <source>
        <dbReference type="Proteomes" id="UP000466442"/>
    </source>
</evidence>
<proteinExistence type="predicted"/>
<evidence type="ECO:0000313" key="1">
    <source>
        <dbReference type="EMBL" id="KAF6212384.1"/>
    </source>
</evidence>